<sequence length="59" mass="6693">MTKLRKMFESKPKNRESEGAAFLAIGLMWLMMDGMMPLAITFMAIGLGDIAKSRKEKNR</sequence>
<accession>A0A1H7K951</accession>
<proteinExistence type="predicted"/>
<dbReference type="AlphaFoldDB" id="A0A1H7K951"/>
<dbReference type="Proteomes" id="UP000186015">
    <property type="component" value="Unassembled WGS sequence"/>
</dbReference>
<organism evidence="1 2">
    <name type="scientific">Ruminococcus albus</name>
    <dbReference type="NCBI Taxonomy" id="1264"/>
    <lineage>
        <taxon>Bacteria</taxon>
        <taxon>Bacillati</taxon>
        <taxon>Bacillota</taxon>
        <taxon>Clostridia</taxon>
        <taxon>Eubacteriales</taxon>
        <taxon>Oscillospiraceae</taxon>
        <taxon>Ruminococcus</taxon>
    </lineage>
</organism>
<dbReference type="EMBL" id="FOAT01000006">
    <property type="protein sequence ID" value="SEK83421.1"/>
    <property type="molecule type" value="Genomic_DNA"/>
</dbReference>
<gene>
    <name evidence="1" type="ORF">SAMN05216469_106123</name>
</gene>
<name>A0A1H7K951_RUMAL</name>
<evidence type="ECO:0000313" key="2">
    <source>
        <dbReference type="Proteomes" id="UP000186015"/>
    </source>
</evidence>
<protein>
    <submittedName>
        <fullName evidence="1">Uncharacterized protein</fullName>
    </submittedName>
</protein>
<dbReference type="OrthoDB" id="9900096at2"/>
<dbReference type="RefSeq" id="WP_074832667.1">
    <property type="nucleotide sequence ID" value="NZ_FOAT01000006.1"/>
</dbReference>
<evidence type="ECO:0000313" key="1">
    <source>
        <dbReference type="EMBL" id="SEK83421.1"/>
    </source>
</evidence>
<reference evidence="1 2" key="1">
    <citation type="submission" date="2016-10" db="EMBL/GenBank/DDBJ databases">
        <authorList>
            <person name="de Groot N.N."/>
        </authorList>
    </citation>
    <scope>NUCLEOTIDE SEQUENCE [LARGE SCALE GENOMIC DNA]</scope>
    <source>
        <strain evidence="1 2">KH2T6</strain>
    </source>
</reference>